<dbReference type="Proteomes" id="UP000823405">
    <property type="component" value="Unassembled WGS sequence"/>
</dbReference>
<feature type="domain" description="NACHT" evidence="2">
    <location>
        <begin position="619"/>
        <end position="777"/>
    </location>
</feature>
<dbReference type="InterPro" id="IPR016024">
    <property type="entry name" value="ARM-type_fold"/>
</dbReference>
<dbReference type="InterPro" id="IPR001646">
    <property type="entry name" value="5peptide_repeat"/>
</dbReference>
<evidence type="ECO:0000256" key="1">
    <source>
        <dbReference type="SAM" id="MobiDB-lite"/>
    </source>
</evidence>
<feature type="non-terminal residue" evidence="4">
    <location>
        <position position="1"/>
    </location>
</feature>
<comment type="caution">
    <text evidence="4">The sequence shown here is derived from an EMBL/GenBank/DDBJ whole genome shotgun (WGS) entry which is preliminary data.</text>
</comment>
<feature type="region of interest" description="Disordered" evidence="1">
    <location>
        <begin position="1"/>
        <end position="30"/>
    </location>
</feature>
<sequence length="1101" mass="123100">MASALGMSKESHPTSHRDNESASSNPVRKQNKIFTLFRSSSSESKVKKSQSTKTTLHHLSTVSTDYSVDIDHAVSTTEVKSPAFNVYPSVLPTAPRPNIFPENMSPPVGLVSLPEIGSRIDTTPQLALCLGFLPKCNDTINQEKNSSQVQWSGTPAELAWLDAMKRDPVEQERIRGLGVRMVDEFIKDASKESTDIAEMVLIGPVVDNEHFRKLLSCTITAFAQAVLLDVDLLQGLVQLVQSAPSGALLPDDLVIILRALRVRLQDTHKQSSVHPFHLVLAVSRLLDVMAEHKVKDLDRVEEHEPLSGVLSGLKASSDPFLMYQACYAFQALQYVPNNESPLQAVLRHSTGVVNGLVNVSAVLKLDLGVVLEGIDKLQESLGAVAGVAGTVYNGACSLMESGRSVLESTKEGLGSGQKRPWYTAVRAAYAFVQAGQLKDLNTLIYEAPCRRDPLFQWGICQLLGEIATDNIWDTIVRLRAVDFLGELYRNDPQWGQDESVKTWMLNIIRQLCASTHQAVSDEAIALLKEINQDQTTTTLLPYPLRNRLPLPASSPTLARVLAIPDVEYDLHRLRLQRLEDHRRGVYIHPQAKPSLQASGDRLFPLMEKVLEFLDSERQVFLVLGDSGSGKSTFNLELEQALWKAYKKHGPIPLHINLPTIDNPAQDLIEKQLQYLNFSEDQIREMKLHRQLILICDGYDESQLKVNIHTTNQFNRSGQWNVKMVISCRTQYLGQDYRSRFQPQAIDRYQSVATGLFQEAVVTAFSRTQIQQYVEEYVKGLSTVDTLHDRPSWTADEYMDKLTGIPNLMELVSNPFLLTLALDALPSVVESKKDLSTIKITRVQLYDSFVKRWLEVNRMRLEASPLSDDERTELDMLIEDNFLYHGVHYQRNLATSIFLEQAGNPIVKYTHIRDKTTWKAEFFCPTGQAKLLRESSTVMRSSSFFRTIYDPLDQDADDNGLDERGPGPDLMTCLSQMKIVKELSILQFLAERVDQDPSFQQQLRDVIDQSKTKTDSSATTAAANAITILTRAGVTFHGADLCGIKIPGADLSYGQFDYAQLQGADLTGVNLSGIWLRKADLSRAQLEGVQFGELPYLKVEGC</sequence>
<organism evidence="4 5">
    <name type="scientific">Linnemannia gamsii</name>
    <dbReference type="NCBI Taxonomy" id="64522"/>
    <lineage>
        <taxon>Eukaryota</taxon>
        <taxon>Fungi</taxon>
        <taxon>Fungi incertae sedis</taxon>
        <taxon>Mucoromycota</taxon>
        <taxon>Mortierellomycotina</taxon>
        <taxon>Mortierellomycetes</taxon>
        <taxon>Mortierellales</taxon>
        <taxon>Mortierellaceae</taxon>
        <taxon>Linnemannia</taxon>
    </lineage>
</organism>
<dbReference type="Pfam" id="PF23948">
    <property type="entry name" value="ARM_5"/>
    <property type="match status" value="1"/>
</dbReference>
<feature type="compositionally biased region" description="Basic and acidic residues" evidence="1">
    <location>
        <begin position="9"/>
        <end position="20"/>
    </location>
</feature>
<feature type="domain" description="Arm-like repeat" evidence="3">
    <location>
        <begin position="162"/>
        <end position="535"/>
    </location>
</feature>
<evidence type="ECO:0000259" key="2">
    <source>
        <dbReference type="Pfam" id="PF05729"/>
    </source>
</evidence>
<dbReference type="InterPro" id="IPR007111">
    <property type="entry name" value="NACHT_NTPase"/>
</dbReference>
<accession>A0A9P6UJB4</accession>
<dbReference type="SUPFAM" id="SSF48371">
    <property type="entry name" value="ARM repeat"/>
    <property type="match status" value="1"/>
</dbReference>
<dbReference type="InterPro" id="IPR056251">
    <property type="entry name" value="Arm_rpt_dom"/>
</dbReference>
<dbReference type="Pfam" id="PF05729">
    <property type="entry name" value="NACHT"/>
    <property type="match status" value="1"/>
</dbReference>
<dbReference type="InterPro" id="IPR027417">
    <property type="entry name" value="P-loop_NTPase"/>
</dbReference>
<dbReference type="OrthoDB" id="538223at2759"/>
<keyword evidence="5" id="KW-1185">Reference proteome</keyword>
<protein>
    <recommendedName>
        <fullName evidence="6">NACHT domain-containing protein</fullName>
    </recommendedName>
</protein>
<dbReference type="AlphaFoldDB" id="A0A9P6UJB4"/>
<dbReference type="Gene3D" id="2.160.20.80">
    <property type="entry name" value="E3 ubiquitin-protein ligase SopA"/>
    <property type="match status" value="1"/>
</dbReference>
<dbReference type="Pfam" id="PF00805">
    <property type="entry name" value="Pentapeptide"/>
    <property type="match status" value="1"/>
</dbReference>
<dbReference type="SUPFAM" id="SSF141571">
    <property type="entry name" value="Pentapeptide repeat-like"/>
    <property type="match status" value="1"/>
</dbReference>
<gene>
    <name evidence="4" type="ORF">BGZ97_001423</name>
</gene>
<evidence type="ECO:0000313" key="4">
    <source>
        <dbReference type="EMBL" id="KAG0304568.1"/>
    </source>
</evidence>
<dbReference type="Gene3D" id="3.40.50.300">
    <property type="entry name" value="P-loop containing nucleotide triphosphate hydrolases"/>
    <property type="match status" value="1"/>
</dbReference>
<evidence type="ECO:0000313" key="5">
    <source>
        <dbReference type="Proteomes" id="UP000823405"/>
    </source>
</evidence>
<name>A0A9P6UJB4_9FUNG</name>
<proteinExistence type="predicted"/>
<evidence type="ECO:0000259" key="3">
    <source>
        <dbReference type="Pfam" id="PF23948"/>
    </source>
</evidence>
<dbReference type="EMBL" id="JAAAIN010001292">
    <property type="protein sequence ID" value="KAG0304568.1"/>
    <property type="molecule type" value="Genomic_DNA"/>
</dbReference>
<reference evidence="4" key="1">
    <citation type="journal article" date="2020" name="Fungal Divers.">
        <title>Resolving the Mortierellaceae phylogeny through synthesis of multi-gene phylogenetics and phylogenomics.</title>
        <authorList>
            <person name="Vandepol N."/>
            <person name="Liber J."/>
            <person name="Desiro A."/>
            <person name="Na H."/>
            <person name="Kennedy M."/>
            <person name="Barry K."/>
            <person name="Grigoriev I.V."/>
            <person name="Miller A.N."/>
            <person name="O'Donnell K."/>
            <person name="Stajich J.E."/>
            <person name="Bonito G."/>
        </authorList>
    </citation>
    <scope>NUCLEOTIDE SEQUENCE</scope>
    <source>
        <strain evidence="4">NVP60</strain>
    </source>
</reference>
<evidence type="ECO:0008006" key="6">
    <source>
        <dbReference type="Google" id="ProtNLM"/>
    </source>
</evidence>